<comment type="pathway">
    <text evidence="2">Protein modification; protein ubiquitination.</text>
</comment>
<dbReference type="InterPro" id="IPR006845">
    <property type="entry name" value="Pex_N"/>
</dbReference>
<keyword evidence="12" id="KW-1133">Transmembrane helix</keyword>
<dbReference type="InterPro" id="IPR025654">
    <property type="entry name" value="PEX2/10"/>
</dbReference>
<dbReference type="EC" id="2.3.2.36" evidence="17"/>
<dbReference type="GO" id="GO:0016567">
    <property type="term" value="P:protein ubiquitination"/>
    <property type="evidence" value="ECO:0007669"/>
    <property type="project" value="UniProtKB-ARBA"/>
</dbReference>
<evidence type="ECO:0000313" key="21">
    <source>
        <dbReference type="Proteomes" id="UP000310685"/>
    </source>
</evidence>
<dbReference type="SUPFAM" id="SSF57850">
    <property type="entry name" value="RING/U-box"/>
    <property type="match status" value="1"/>
</dbReference>
<evidence type="ECO:0000256" key="4">
    <source>
        <dbReference type="ARBA" id="ARBA00022448"/>
    </source>
</evidence>
<evidence type="ECO:0000256" key="14">
    <source>
        <dbReference type="ARBA" id="ARBA00023140"/>
    </source>
</evidence>
<keyword evidence="13" id="KW-0472">Membrane</keyword>
<keyword evidence="7" id="KW-0479">Metal-binding</keyword>
<keyword evidence="10" id="KW-0862">Zinc</keyword>
<evidence type="ECO:0000256" key="10">
    <source>
        <dbReference type="ARBA" id="ARBA00022833"/>
    </source>
</evidence>
<dbReference type="Pfam" id="PF04757">
    <property type="entry name" value="Pex2_Pex12"/>
    <property type="match status" value="1"/>
</dbReference>
<keyword evidence="9" id="KW-0833">Ubl conjugation pathway</keyword>
<dbReference type="GO" id="GO:0008270">
    <property type="term" value="F:zinc ion binding"/>
    <property type="evidence" value="ECO:0007669"/>
    <property type="project" value="UniProtKB-KW"/>
</dbReference>
<organism evidence="20 21">
    <name type="scientific">Wallemia mellicola</name>
    <dbReference type="NCBI Taxonomy" id="1708541"/>
    <lineage>
        <taxon>Eukaryota</taxon>
        <taxon>Fungi</taxon>
        <taxon>Dikarya</taxon>
        <taxon>Basidiomycota</taxon>
        <taxon>Wallemiomycotina</taxon>
        <taxon>Wallemiomycetes</taxon>
        <taxon>Wallemiales</taxon>
        <taxon>Wallemiaceae</taxon>
        <taxon>Wallemia</taxon>
    </lineage>
</organism>
<evidence type="ECO:0000313" key="20">
    <source>
        <dbReference type="EMBL" id="TIB82765.1"/>
    </source>
</evidence>
<evidence type="ECO:0000256" key="2">
    <source>
        <dbReference type="ARBA" id="ARBA00004906"/>
    </source>
</evidence>
<reference evidence="20 21" key="1">
    <citation type="submission" date="2019-03" db="EMBL/GenBank/DDBJ databases">
        <title>Sequencing 25 genomes of Wallemia mellicola.</title>
        <authorList>
            <person name="Gostincar C."/>
        </authorList>
    </citation>
    <scope>NUCLEOTIDE SEQUENCE [LARGE SCALE GENOMIC DNA]</scope>
    <source>
        <strain evidence="20 21">EXF-6152</strain>
    </source>
</reference>
<comment type="catalytic activity">
    <reaction evidence="16">
        <text>[E2 ubiquitin-conjugating enzyme]-S-ubiquitinyl-L-cysteine + [acceptor protein]-L-cysteine = [E2 ubiquitin-conjugating enzyme]-L-cysteine + [acceptor protein]-S-ubiquitinyl-L-cysteine.</text>
        <dbReference type="EC" id="2.3.2.36"/>
    </reaction>
</comment>
<dbReference type="GO" id="GO:0061630">
    <property type="term" value="F:ubiquitin protein ligase activity"/>
    <property type="evidence" value="ECO:0007669"/>
    <property type="project" value="UniProtKB-EC"/>
</dbReference>
<evidence type="ECO:0000256" key="11">
    <source>
        <dbReference type="ARBA" id="ARBA00022927"/>
    </source>
</evidence>
<keyword evidence="8 18" id="KW-0863">Zinc-finger</keyword>
<evidence type="ECO:0000256" key="13">
    <source>
        <dbReference type="ARBA" id="ARBA00023136"/>
    </source>
</evidence>
<evidence type="ECO:0000256" key="9">
    <source>
        <dbReference type="ARBA" id="ARBA00022786"/>
    </source>
</evidence>
<keyword evidence="14" id="KW-0576">Peroxisome</keyword>
<evidence type="ECO:0000256" key="8">
    <source>
        <dbReference type="ARBA" id="ARBA00022771"/>
    </source>
</evidence>
<gene>
    <name evidence="20" type="ORF">E3Q22_00041</name>
</gene>
<dbReference type="GO" id="GO:0016562">
    <property type="term" value="P:protein import into peroxisome matrix, receptor recycling"/>
    <property type="evidence" value="ECO:0007669"/>
    <property type="project" value="UniProtKB-ARBA"/>
</dbReference>
<dbReference type="GO" id="GO:0005778">
    <property type="term" value="C:peroxisomal membrane"/>
    <property type="evidence" value="ECO:0007669"/>
    <property type="project" value="UniProtKB-SubCell"/>
</dbReference>
<feature type="domain" description="RING-type" evidence="19">
    <location>
        <begin position="220"/>
        <end position="259"/>
    </location>
</feature>
<dbReference type="PANTHER" id="PTHR48178">
    <property type="entry name" value="PEROXISOME BIOGENESIS FACTOR 2"/>
    <property type="match status" value="1"/>
</dbReference>
<evidence type="ECO:0000256" key="16">
    <source>
        <dbReference type="ARBA" id="ARBA00034438"/>
    </source>
</evidence>
<comment type="caution">
    <text evidence="20">The sequence shown here is derived from an EMBL/GenBank/DDBJ whole genome shotgun (WGS) entry which is preliminary data.</text>
</comment>
<comment type="similarity">
    <text evidence="3">Belongs to the pex2/pex10/pex12 family.</text>
</comment>
<evidence type="ECO:0000256" key="7">
    <source>
        <dbReference type="ARBA" id="ARBA00022723"/>
    </source>
</evidence>
<evidence type="ECO:0000256" key="6">
    <source>
        <dbReference type="ARBA" id="ARBA00022692"/>
    </source>
</evidence>
<proteinExistence type="inferred from homology"/>
<evidence type="ECO:0000256" key="5">
    <source>
        <dbReference type="ARBA" id="ARBA00022679"/>
    </source>
</evidence>
<dbReference type="Gene3D" id="3.30.40.10">
    <property type="entry name" value="Zinc/RING finger domain, C3HC4 (zinc finger)"/>
    <property type="match status" value="1"/>
</dbReference>
<evidence type="ECO:0000256" key="18">
    <source>
        <dbReference type="PROSITE-ProRule" id="PRU00175"/>
    </source>
</evidence>
<keyword evidence="11" id="KW-0653">Protein transport</keyword>
<evidence type="ECO:0000256" key="1">
    <source>
        <dbReference type="ARBA" id="ARBA00004585"/>
    </source>
</evidence>
<comment type="subcellular location">
    <subcellularLocation>
        <location evidence="1">Peroxisome membrane</location>
        <topology evidence="1">Multi-pass membrane protein</topology>
    </subcellularLocation>
</comment>
<evidence type="ECO:0000259" key="19">
    <source>
        <dbReference type="PROSITE" id="PS50089"/>
    </source>
</evidence>
<dbReference type="PANTHER" id="PTHR48178:SF1">
    <property type="entry name" value="PEROXISOME BIOGENESIS FACTOR 2"/>
    <property type="match status" value="1"/>
</dbReference>
<evidence type="ECO:0000256" key="3">
    <source>
        <dbReference type="ARBA" id="ARBA00008704"/>
    </source>
</evidence>
<keyword evidence="5" id="KW-0808">Transferase</keyword>
<accession>A0A4T0MHI2</accession>
<dbReference type="InterPro" id="IPR013083">
    <property type="entry name" value="Znf_RING/FYVE/PHD"/>
</dbReference>
<dbReference type="InterPro" id="IPR001841">
    <property type="entry name" value="Znf_RING"/>
</dbReference>
<dbReference type="AlphaFoldDB" id="A0A4T0MHI2"/>
<keyword evidence="6" id="KW-0812">Transmembrane</keyword>
<protein>
    <recommendedName>
        <fullName evidence="17">RING-type E3 ubiquitin transferase (cysteine targeting)</fullName>
        <ecNumber evidence="17">2.3.2.36</ecNumber>
    </recommendedName>
    <alternativeName>
        <fullName evidence="15">Peroxin-2</fullName>
    </alternativeName>
</protein>
<name>A0A4T0MHI2_9BASI</name>
<evidence type="ECO:0000256" key="15">
    <source>
        <dbReference type="ARBA" id="ARBA00032511"/>
    </source>
</evidence>
<keyword evidence="4" id="KW-0813">Transport</keyword>
<evidence type="ECO:0000256" key="12">
    <source>
        <dbReference type="ARBA" id="ARBA00022989"/>
    </source>
</evidence>
<dbReference type="EMBL" id="SPRC01000001">
    <property type="protein sequence ID" value="TIB82765.1"/>
    <property type="molecule type" value="Genomic_DNA"/>
</dbReference>
<evidence type="ECO:0000256" key="17">
    <source>
        <dbReference type="ARBA" id="ARBA00034523"/>
    </source>
</evidence>
<sequence length="268" mass="30334">MRVQRLDGLELDDEVVRRITQPIIDALSLLGISTRDEIIAAIKGVYMWKYLNIFQSIYGMDLQLLKYTNLSTTKSILYLISRILIPFGHKKLKSTIETQEWRSLHRHHLKKQVVRIIDRLETLYDIANIGNHISFISGGNFANLTERALNLNVKGGGTTNVNLEFTQRQLVWSVMTVCIIISLDFTNMEQEFLHSIITSRSTLQSRQTADIPLGDGVESCVVCASKNITVAYSPSCGHKYDYSCLINLIKGYTSCSVCKSKILSIDRV</sequence>
<dbReference type="PROSITE" id="PS50089">
    <property type="entry name" value="ZF_RING_2"/>
    <property type="match status" value="1"/>
</dbReference>
<dbReference type="Proteomes" id="UP000310685">
    <property type="component" value="Unassembled WGS sequence"/>
</dbReference>